<proteinExistence type="predicted"/>
<name>A0ACB4UM85_9ACTN</name>
<comment type="caution">
    <text evidence="1">The sequence shown here is derived from an EMBL/GenBank/DDBJ whole genome shotgun (WGS) entry which is preliminary data.</text>
</comment>
<evidence type="ECO:0000313" key="1">
    <source>
        <dbReference type="EMBL" id="ERF64042.1"/>
    </source>
</evidence>
<gene>
    <name evidence="1" type="ORF">H640_07549</name>
</gene>
<reference evidence="1 2" key="1">
    <citation type="journal article" date="2013" name="BMC Genomics">
        <title>Comparative genomics reveals distinct host-interacting traits of three major human-associated propionibacteria.</title>
        <authorList>
            <person name="Mak T.N."/>
            <person name="Schmid M."/>
            <person name="Brzuszkiewicz E."/>
            <person name="Zeng G."/>
            <person name="Meyer R."/>
            <person name="Sfanos K.S."/>
            <person name="Brinkmann V."/>
            <person name="Meyer T.F."/>
            <person name="Bruggemann H."/>
        </authorList>
    </citation>
    <scope>NUCLEOTIDE SEQUENCE [LARGE SCALE GENOMIC DNA]</scope>
    <source>
        <strain evidence="1 2">TM11</strain>
    </source>
</reference>
<organism evidence="1 2">
    <name type="scientific">Cutibacterium granulosum TM11</name>
    <dbReference type="NCBI Taxonomy" id="1292373"/>
    <lineage>
        <taxon>Bacteria</taxon>
        <taxon>Bacillati</taxon>
        <taxon>Actinomycetota</taxon>
        <taxon>Actinomycetes</taxon>
        <taxon>Propionibacteriales</taxon>
        <taxon>Propionibacteriaceae</taxon>
        <taxon>Cutibacterium</taxon>
    </lineage>
</organism>
<sequence length="54" mass="5631">MRLSLGGMVCPTTCGVAGTMTRVIAVAVGTPHHVWGSCRRVNPEMVESGGPHLL</sequence>
<accession>A0ACB4UM85</accession>
<evidence type="ECO:0000313" key="2">
    <source>
        <dbReference type="Proteomes" id="UP000053711"/>
    </source>
</evidence>
<dbReference type="Proteomes" id="UP000053711">
    <property type="component" value="Unassembled WGS sequence"/>
</dbReference>
<keyword evidence="2" id="KW-1185">Reference proteome</keyword>
<protein>
    <submittedName>
        <fullName evidence="1">Uncharacterized protein</fullName>
    </submittedName>
</protein>
<dbReference type="EMBL" id="AOST01000066">
    <property type="protein sequence ID" value="ERF64042.1"/>
    <property type="molecule type" value="Genomic_DNA"/>
</dbReference>